<dbReference type="Gene3D" id="3.40.50.1980">
    <property type="entry name" value="Nitrogenase molybdenum iron protein domain"/>
    <property type="match status" value="2"/>
</dbReference>
<name>A0A6P1TQ80_9FIRM</name>
<evidence type="ECO:0000313" key="6">
    <source>
        <dbReference type="Proteomes" id="UP000464314"/>
    </source>
</evidence>
<keyword evidence="3" id="KW-0732">Signal</keyword>
<evidence type="ECO:0000256" key="2">
    <source>
        <dbReference type="SAM" id="MobiDB-lite"/>
    </source>
</evidence>
<sequence length="372" mass="40988">MKKILAISLALILTFALGGCSTKGQVTSGGTETKIVTEEKQTDTKDETQAETSAETTVSESTGTVYPLTVKNYTKAEGGTEWEEKDITFDKAPERIVATTRTAAEFLIHLGLADKIVGVGGVFGEPDATVEDEFDKLTNLGKSYIGKEVAMSVNPDFIFGRGGLFDNADWGVGTVDDLNEMGIKTYVMESSITGGTFDSIYKDIEMIGKIFNVSEEAEKFAGELRARQQAVEEALSVIKEDKTFAYIHTSDPESLLIYSAYNETFFNDMFRMLKLQNVFEDVQGDVSVESLIEADPDVLVTLQWATESEDATQSDGKANLNDVLTNPKLESLNAIKNQQVFVADYNHLFGYSYQSLDGLERLAKQLYPELFQ</sequence>
<proteinExistence type="inferred from homology"/>
<comment type="similarity">
    <text evidence="1">Belongs to the bacterial solute-binding protein 8 family.</text>
</comment>
<dbReference type="PROSITE" id="PS51257">
    <property type="entry name" value="PROKAR_LIPOPROTEIN"/>
    <property type="match status" value="1"/>
</dbReference>
<keyword evidence="6" id="KW-1185">Reference proteome</keyword>
<evidence type="ECO:0000313" key="5">
    <source>
        <dbReference type="EMBL" id="QHQ61568.1"/>
    </source>
</evidence>
<organism evidence="5 6">
    <name type="scientific">Anaerocolumna sedimenticola</name>
    <dbReference type="NCBI Taxonomy" id="2696063"/>
    <lineage>
        <taxon>Bacteria</taxon>
        <taxon>Bacillati</taxon>
        <taxon>Bacillota</taxon>
        <taxon>Clostridia</taxon>
        <taxon>Lachnospirales</taxon>
        <taxon>Lachnospiraceae</taxon>
        <taxon>Anaerocolumna</taxon>
    </lineage>
</organism>
<dbReference type="InterPro" id="IPR002491">
    <property type="entry name" value="ABC_transptr_periplasmic_BD"/>
</dbReference>
<feature type="region of interest" description="Disordered" evidence="2">
    <location>
        <begin position="24"/>
        <end position="61"/>
    </location>
</feature>
<reference evidence="5 6" key="1">
    <citation type="submission" date="2020-01" db="EMBL/GenBank/DDBJ databases">
        <title>Genome analysis of Anaerocolumna sp. CBA3638.</title>
        <authorList>
            <person name="Kim J."/>
            <person name="Roh S.W."/>
        </authorList>
    </citation>
    <scope>NUCLEOTIDE SEQUENCE [LARGE SCALE GENOMIC DNA]</scope>
    <source>
        <strain evidence="5 6">CBA3638</strain>
    </source>
</reference>
<evidence type="ECO:0000256" key="1">
    <source>
        <dbReference type="ARBA" id="ARBA00008814"/>
    </source>
</evidence>
<feature type="compositionally biased region" description="Basic and acidic residues" evidence="2">
    <location>
        <begin position="35"/>
        <end position="48"/>
    </location>
</feature>
<dbReference type="RefSeq" id="WP_161838393.1">
    <property type="nucleotide sequence ID" value="NZ_CP048000.1"/>
</dbReference>
<dbReference type="EMBL" id="CP048000">
    <property type="protein sequence ID" value="QHQ61568.1"/>
    <property type="molecule type" value="Genomic_DNA"/>
</dbReference>
<dbReference type="Pfam" id="PF01497">
    <property type="entry name" value="Peripla_BP_2"/>
    <property type="match status" value="1"/>
</dbReference>
<evidence type="ECO:0000256" key="3">
    <source>
        <dbReference type="SAM" id="SignalP"/>
    </source>
</evidence>
<feature type="domain" description="Fe/B12 periplasmic-binding" evidence="4">
    <location>
        <begin position="95"/>
        <end position="370"/>
    </location>
</feature>
<gene>
    <name evidence="5" type="ORF">Ana3638_12930</name>
</gene>
<dbReference type="PANTHER" id="PTHR30535">
    <property type="entry name" value="VITAMIN B12-BINDING PROTEIN"/>
    <property type="match status" value="1"/>
</dbReference>
<evidence type="ECO:0000259" key="4">
    <source>
        <dbReference type="PROSITE" id="PS50983"/>
    </source>
</evidence>
<dbReference type="AlphaFoldDB" id="A0A6P1TQ80"/>
<feature type="chain" id="PRO_5038621574" evidence="3">
    <location>
        <begin position="19"/>
        <end position="372"/>
    </location>
</feature>
<dbReference type="SUPFAM" id="SSF53807">
    <property type="entry name" value="Helical backbone' metal receptor"/>
    <property type="match status" value="1"/>
</dbReference>
<dbReference type="PROSITE" id="PS50983">
    <property type="entry name" value="FE_B12_PBP"/>
    <property type="match status" value="1"/>
</dbReference>
<dbReference type="KEGG" id="anr:Ana3638_12930"/>
<feature type="compositionally biased region" description="Low complexity" evidence="2">
    <location>
        <begin position="50"/>
        <end position="61"/>
    </location>
</feature>
<feature type="signal peptide" evidence="3">
    <location>
        <begin position="1"/>
        <end position="18"/>
    </location>
</feature>
<dbReference type="InterPro" id="IPR050902">
    <property type="entry name" value="ABC_Transporter_SBP"/>
</dbReference>
<dbReference type="Proteomes" id="UP000464314">
    <property type="component" value="Chromosome"/>
</dbReference>
<accession>A0A6P1TQ80</accession>
<protein>
    <submittedName>
        <fullName evidence="5">ABC transporter substrate-binding protein</fullName>
    </submittedName>
</protein>
<dbReference type="PANTHER" id="PTHR30535:SF7">
    <property type="entry name" value="IRON(III) DICITRATE-BINDING PROTEIN"/>
    <property type="match status" value="1"/>
</dbReference>